<evidence type="ECO:0000313" key="2">
    <source>
        <dbReference type="Proteomes" id="UP000054422"/>
    </source>
</evidence>
<evidence type="ECO:0000313" key="1">
    <source>
        <dbReference type="EMBL" id="KGP62171.1"/>
    </source>
</evidence>
<gene>
    <name evidence="1" type="ORF">EP47_08805</name>
</gene>
<proteinExistence type="predicted"/>
<name>A0A0A2SR26_9GAMM</name>
<accession>A0A0A2SR26</accession>
<comment type="caution">
    <text evidence="1">The sequence shown here is derived from an EMBL/GenBank/DDBJ whole genome shotgun (WGS) entry which is preliminary data.</text>
</comment>
<dbReference type="EMBL" id="JNCF01000101">
    <property type="protein sequence ID" value="KGP62171.1"/>
    <property type="molecule type" value="Genomic_DNA"/>
</dbReference>
<dbReference type="Proteomes" id="UP000054422">
    <property type="component" value="Unassembled WGS sequence"/>
</dbReference>
<reference evidence="1 2" key="1">
    <citation type="submission" date="2014-05" db="EMBL/GenBank/DDBJ databases">
        <authorList>
            <person name="Rizzardi K."/>
            <person name="Winiecka-Krusnell J."/>
            <person name="Ramliden M."/>
            <person name="Alm E."/>
            <person name="Andersson S."/>
            <person name="Byfors S."/>
        </authorList>
    </citation>
    <scope>NUCLEOTIDE SEQUENCE [LARGE SCALE GENOMIC DNA]</scope>
    <source>
        <strain evidence="1 2">LEGN</strain>
    </source>
</reference>
<keyword evidence="2" id="KW-1185">Reference proteome</keyword>
<sequence>MQEKRNNTPFSTQATILQQLGIKDSPGICSPLANLYASYKMGGTGRAFLDEGPLKTYECAKEMEEHQSMVAQKSSEKGGSSFGSLIGMHVAFFDNHKMFKGERASVDELSTTEGAKKVLKDSEHVLVNYPTSRTQANKISPYHQVYYGHTAGTNQCSYFNSNLPGGEREGNCDEILEVFVKDIQKSADHDGRNCVIGRSL</sequence>
<dbReference type="AlphaFoldDB" id="A0A0A2SR26"/>
<organism evidence="1 2">
    <name type="scientific">Legionella norrlandica</name>
    <dbReference type="NCBI Taxonomy" id="1498499"/>
    <lineage>
        <taxon>Bacteria</taxon>
        <taxon>Pseudomonadati</taxon>
        <taxon>Pseudomonadota</taxon>
        <taxon>Gammaproteobacteria</taxon>
        <taxon>Legionellales</taxon>
        <taxon>Legionellaceae</taxon>
        <taxon>Legionella</taxon>
    </lineage>
</organism>
<protein>
    <submittedName>
        <fullName evidence="1">Uncharacterized protein</fullName>
    </submittedName>
</protein>